<organism evidence="1">
    <name type="scientific">Streptomyces achromogenes subsp. streptozoticus</name>
    <dbReference type="NCBI Taxonomy" id="285532"/>
    <lineage>
        <taxon>Bacteria</taxon>
        <taxon>Bacillati</taxon>
        <taxon>Actinomycetota</taxon>
        <taxon>Actinomycetes</taxon>
        <taxon>Kitasatosporales</taxon>
        <taxon>Streptomycetaceae</taxon>
        <taxon>Streptomyces</taxon>
    </lineage>
</organism>
<dbReference type="AlphaFoldDB" id="A0A898JUC2"/>
<accession>A0A898JUC2</accession>
<dbReference type="EMBL" id="MW367897">
    <property type="protein sequence ID" value="QSI97710.1"/>
    <property type="molecule type" value="Genomic_DNA"/>
</dbReference>
<reference evidence="1" key="1">
    <citation type="submission" date="2020-12" db="EMBL/GenBank/DDBJ databases">
        <title>Glycine-derived nitronates bifurcate between O-methylation and denitrification in bacteria.</title>
        <authorList>
            <person name="He H.-Y."/>
            <person name="Ryan K.S."/>
        </authorList>
    </citation>
    <scope>NUCLEOTIDE SEQUENCE</scope>
    <source>
        <strain evidence="1">NRRL 3125</strain>
    </source>
</reference>
<name>A0A898JUC2_STRC2</name>
<evidence type="ECO:0000313" key="1">
    <source>
        <dbReference type="EMBL" id="QSI97710.1"/>
    </source>
</evidence>
<proteinExistence type="predicted"/>
<protein>
    <submittedName>
        <fullName evidence="1">Short-chain acyl-CoA dehydrogenase</fullName>
    </submittedName>
</protein>
<sequence length="202" mass="21176">MTTTDTTLPAPVLRWLEEFAGELDACHEQAAPGGTVSSPAGWTIASVQRLPGGAPVPGTSDTLAALRDPSPADDGATQVFCDALVRLHWRLLRDVLDGAVTRLDGRSSEGAPLLGRQLVRGAIADVALALSETRDLLGLPRPTAGRRRRIHRDLVGAGRTALGLYGASSFAAEGPGRLLHAAELLGNTYLHPGEHEEGAGRE</sequence>
<gene>
    <name evidence="1" type="primary">etmK</name>
</gene>